<dbReference type="EMBL" id="JASFZW010000004">
    <property type="protein sequence ID" value="KAK2078503.1"/>
    <property type="molecule type" value="Genomic_DNA"/>
</dbReference>
<gene>
    <name evidence="3" type="ORF">QBZ16_003343</name>
</gene>
<keyword evidence="1" id="KW-0802">TPR repeat</keyword>
<evidence type="ECO:0000259" key="2">
    <source>
        <dbReference type="Pfam" id="PF13877"/>
    </source>
</evidence>
<evidence type="ECO:0000313" key="4">
    <source>
        <dbReference type="Proteomes" id="UP001255856"/>
    </source>
</evidence>
<evidence type="ECO:0000256" key="1">
    <source>
        <dbReference type="PROSITE-ProRule" id="PRU00339"/>
    </source>
</evidence>
<organism evidence="3 4">
    <name type="scientific">Prototheca wickerhamii</name>
    <dbReference type="NCBI Taxonomy" id="3111"/>
    <lineage>
        <taxon>Eukaryota</taxon>
        <taxon>Viridiplantae</taxon>
        <taxon>Chlorophyta</taxon>
        <taxon>core chlorophytes</taxon>
        <taxon>Trebouxiophyceae</taxon>
        <taxon>Chlorellales</taxon>
        <taxon>Chlorellaceae</taxon>
        <taxon>Prototheca</taxon>
    </lineage>
</organism>
<dbReference type="PROSITE" id="PS50005">
    <property type="entry name" value="TPR"/>
    <property type="match status" value="2"/>
</dbReference>
<protein>
    <recommendedName>
        <fullName evidence="2">RNA-polymerase II-associated protein 3-like C-terminal domain-containing protein</fullName>
    </recommendedName>
</protein>
<proteinExistence type="predicted"/>
<dbReference type="PANTHER" id="PTHR47329">
    <property type="entry name" value="OS05G0129900 PROTEIN"/>
    <property type="match status" value="1"/>
</dbReference>
<feature type="repeat" description="TPR" evidence="1">
    <location>
        <begin position="77"/>
        <end position="110"/>
    </location>
</feature>
<evidence type="ECO:0000313" key="3">
    <source>
        <dbReference type="EMBL" id="KAK2078503.1"/>
    </source>
</evidence>
<comment type="caution">
    <text evidence="3">The sequence shown here is derived from an EMBL/GenBank/DDBJ whole genome shotgun (WGS) entry which is preliminary data.</text>
</comment>
<dbReference type="SMART" id="SM00028">
    <property type="entry name" value="TPR"/>
    <property type="match status" value="3"/>
</dbReference>
<dbReference type="Gene3D" id="1.25.40.10">
    <property type="entry name" value="Tetratricopeptide repeat domain"/>
    <property type="match status" value="1"/>
</dbReference>
<dbReference type="SUPFAM" id="SSF48452">
    <property type="entry name" value="TPR-like"/>
    <property type="match status" value="1"/>
</dbReference>
<dbReference type="PANTHER" id="PTHR47329:SF1">
    <property type="entry name" value="OS05G0129900 PROTEIN"/>
    <property type="match status" value="1"/>
</dbReference>
<dbReference type="Pfam" id="PF13877">
    <property type="entry name" value="RPAP3_C"/>
    <property type="match status" value="1"/>
</dbReference>
<name>A0AAD9IHS0_PROWI</name>
<dbReference type="Proteomes" id="UP001255856">
    <property type="component" value="Unassembled WGS sequence"/>
</dbReference>
<dbReference type="Pfam" id="PF13181">
    <property type="entry name" value="TPR_8"/>
    <property type="match status" value="1"/>
</dbReference>
<sequence length="273" mass="29479">MGPTQQEEEAERLRQEGNAYFKQGKLVEAEKRYSQSIEAHPSSASFANRAAVYSKQGRWDQVESDCTAALQLDPASVKAYFRRGRAKAEMGRYTEAARDFGQVCRLDSTNAEAAAQRAAALQKASEAAETVGFSKKSAATRLSGGESALADLLGQKSSSKGQADRLEFERHWRGLKTSRVMQGVLLFAYAARTVPRLLGAQLSASLLCDVARCALEFAGDGGAAAGVLEALTQAERFDLAVLGLSAADRRALGALWDRTPGLSAELRSQYRLH</sequence>
<feature type="repeat" description="TPR" evidence="1">
    <location>
        <begin position="10"/>
        <end position="43"/>
    </location>
</feature>
<dbReference type="AlphaFoldDB" id="A0AAD9IHS0"/>
<accession>A0AAD9IHS0</accession>
<reference evidence="3" key="1">
    <citation type="submission" date="2021-01" db="EMBL/GenBank/DDBJ databases">
        <authorList>
            <person name="Eckstrom K.M.E."/>
        </authorList>
    </citation>
    <scope>NUCLEOTIDE SEQUENCE</scope>
    <source>
        <strain evidence="3">UVCC 0001</strain>
    </source>
</reference>
<keyword evidence="4" id="KW-1185">Reference proteome</keyword>
<dbReference type="InterPro" id="IPR025986">
    <property type="entry name" value="RPAP3-like_C"/>
</dbReference>
<feature type="domain" description="RNA-polymerase II-associated protein 3-like C-terminal" evidence="2">
    <location>
        <begin position="167"/>
        <end position="249"/>
    </location>
</feature>
<dbReference type="InterPro" id="IPR019734">
    <property type="entry name" value="TPR_rpt"/>
</dbReference>
<dbReference type="InterPro" id="IPR011990">
    <property type="entry name" value="TPR-like_helical_dom_sf"/>
</dbReference>